<evidence type="ECO:0000256" key="7">
    <source>
        <dbReference type="ARBA" id="ARBA00022777"/>
    </source>
</evidence>
<comment type="caution">
    <text evidence="13">The sequence shown here is derived from an EMBL/GenBank/DDBJ whole genome shotgun (WGS) entry which is preliminary data.</text>
</comment>
<dbReference type="AlphaFoldDB" id="A0A5S3V804"/>
<evidence type="ECO:0000256" key="9">
    <source>
        <dbReference type="ARBA" id="ARBA00029962"/>
    </source>
</evidence>
<dbReference type="PANTHER" id="PTHR10344">
    <property type="entry name" value="THYMIDYLATE KINASE"/>
    <property type="match status" value="1"/>
</dbReference>
<evidence type="ECO:0000256" key="2">
    <source>
        <dbReference type="ARBA" id="ARBA00012980"/>
    </source>
</evidence>
<dbReference type="OrthoDB" id="9774907at2"/>
<accession>A0A5S3V804</accession>
<reference evidence="13" key="3">
    <citation type="submission" date="2019-09" db="EMBL/GenBank/DDBJ databases">
        <title>Co-occurence of chitin degradation, pigmentation and bioactivity in marine Pseudoalteromonas.</title>
        <authorList>
            <person name="Sonnenschein E.C."/>
            <person name="Bech P.K."/>
        </authorList>
    </citation>
    <scope>NUCLEOTIDE SEQUENCE</scope>
    <source>
        <strain evidence="13">S3790</strain>
        <strain evidence="15">S3895</strain>
    </source>
</reference>
<evidence type="ECO:0000256" key="3">
    <source>
        <dbReference type="ARBA" id="ARBA00017144"/>
    </source>
</evidence>
<comment type="function">
    <text evidence="11">Phosphorylation of dTMP to form dTDP in both de novo and salvage pathways of dTTP synthesis.</text>
</comment>
<dbReference type="PROSITE" id="PS01331">
    <property type="entry name" value="THYMIDYLATE_KINASE"/>
    <property type="match status" value="1"/>
</dbReference>
<dbReference type="InterPro" id="IPR018095">
    <property type="entry name" value="Thymidylate_kin_CS"/>
</dbReference>
<reference evidence="16" key="2">
    <citation type="submission" date="2019-06" db="EMBL/GenBank/DDBJ databases">
        <title>Co-occurence of chitin degradation, pigmentation and bioactivity in marine Pseudoalteromonas.</title>
        <authorList>
            <person name="Sonnenschein E.C."/>
            <person name="Bech P.K."/>
        </authorList>
    </citation>
    <scope>NUCLEOTIDE SEQUENCE [LARGE SCALE GENOMIC DNA]</scope>
    <source>
        <strain evidence="16">S3790</strain>
        <strain evidence="14">S3895</strain>
    </source>
</reference>
<comment type="similarity">
    <text evidence="1 11">Belongs to the thymidylate kinase family.</text>
</comment>
<evidence type="ECO:0000313" key="13">
    <source>
        <dbReference type="EMBL" id="TMO68009.1"/>
    </source>
</evidence>
<dbReference type="Gene3D" id="3.40.50.300">
    <property type="entry name" value="P-loop containing nucleotide triphosphate hydrolases"/>
    <property type="match status" value="1"/>
</dbReference>
<feature type="binding site" evidence="11">
    <location>
        <begin position="10"/>
        <end position="17"/>
    </location>
    <ligand>
        <name>ATP</name>
        <dbReference type="ChEBI" id="CHEBI:30616"/>
    </ligand>
</feature>
<evidence type="ECO:0000313" key="14">
    <source>
        <dbReference type="EMBL" id="TMO73937.1"/>
    </source>
</evidence>
<dbReference type="InterPro" id="IPR039430">
    <property type="entry name" value="Thymidylate_kin-like_dom"/>
</dbReference>
<dbReference type="InterPro" id="IPR027417">
    <property type="entry name" value="P-loop_NTPase"/>
</dbReference>
<dbReference type="GO" id="GO:0006233">
    <property type="term" value="P:dTDP biosynthetic process"/>
    <property type="evidence" value="ECO:0007669"/>
    <property type="project" value="InterPro"/>
</dbReference>
<keyword evidence="8 11" id="KW-0067">ATP-binding</keyword>
<dbReference type="FunFam" id="3.40.50.300:FF:000321">
    <property type="entry name" value="Thymidylate kinase"/>
    <property type="match status" value="1"/>
</dbReference>
<reference evidence="15 16" key="1">
    <citation type="submission" date="2018-01" db="EMBL/GenBank/DDBJ databases">
        <authorList>
            <person name="Paulsen S."/>
            <person name="Gram L.K."/>
        </authorList>
    </citation>
    <scope>NUCLEOTIDE SEQUENCE [LARGE SCALE GENOMIC DNA]</scope>
    <source>
        <strain evidence="13 16">S3790</strain>
        <strain evidence="14 15">S3895</strain>
    </source>
</reference>
<evidence type="ECO:0000256" key="4">
    <source>
        <dbReference type="ARBA" id="ARBA00022679"/>
    </source>
</evidence>
<dbReference type="EMBL" id="PNBW01000052">
    <property type="protein sequence ID" value="TMO73937.1"/>
    <property type="molecule type" value="Genomic_DNA"/>
</dbReference>
<proteinExistence type="inferred from homology"/>
<dbReference type="SUPFAM" id="SSF52540">
    <property type="entry name" value="P-loop containing nucleoside triphosphate hydrolases"/>
    <property type="match status" value="1"/>
</dbReference>
<gene>
    <name evidence="11" type="primary">tmk</name>
    <name evidence="13" type="ORF">CWC19_11860</name>
    <name evidence="14" type="ORF">CWC20_11950</name>
</gene>
<dbReference type="HAMAP" id="MF_00165">
    <property type="entry name" value="Thymidylate_kinase"/>
    <property type="match status" value="1"/>
</dbReference>
<dbReference type="GO" id="GO:0005524">
    <property type="term" value="F:ATP binding"/>
    <property type="evidence" value="ECO:0007669"/>
    <property type="project" value="UniProtKB-UniRule"/>
</dbReference>
<keyword evidence="6 11" id="KW-0547">Nucleotide-binding</keyword>
<dbReference type="Proteomes" id="UP000307217">
    <property type="component" value="Unassembled WGS sequence"/>
</dbReference>
<dbReference type="CDD" id="cd01672">
    <property type="entry name" value="TMPK"/>
    <property type="match status" value="1"/>
</dbReference>
<dbReference type="GO" id="GO:0005829">
    <property type="term" value="C:cytosol"/>
    <property type="evidence" value="ECO:0007669"/>
    <property type="project" value="TreeGrafter"/>
</dbReference>
<dbReference type="GO" id="GO:0006235">
    <property type="term" value="P:dTTP biosynthetic process"/>
    <property type="evidence" value="ECO:0007669"/>
    <property type="project" value="UniProtKB-UniRule"/>
</dbReference>
<keyword evidence="7 11" id="KW-0418">Kinase</keyword>
<evidence type="ECO:0000256" key="6">
    <source>
        <dbReference type="ARBA" id="ARBA00022741"/>
    </source>
</evidence>
<evidence type="ECO:0000313" key="16">
    <source>
        <dbReference type="Proteomes" id="UP000307217"/>
    </source>
</evidence>
<evidence type="ECO:0000256" key="11">
    <source>
        <dbReference type="HAMAP-Rule" id="MF_00165"/>
    </source>
</evidence>
<protein>
    <recommendedName>
        <fullName evidence="3 11">Thymidylate kinase</fullName>
        <ecNumber evidence="2 11">2.7.4.9</ecNumber>
    </recommendedName>
    <alternativeName>
        <fullName evidence="9 11">dTMP kinase</fullName>
    </alternativeName>
</protein>
<dbReference type="InterPro" id="IPR018094">
    <property type="entry name" value="Thymidylate_kinase"/>
</dbReference>
<organism evidence="13 16">
    <name type="scientific">Pseudoalteromonas aurantia</name>
    <dbReference type="NCBI Taxonomy" id="43654"/>
    <lineage>
        <taxon>Bacteria</taxon>
        <taxon>Pseudomonadati</taxon>
        <taxon>Pseudomonadota</taxon>
        <taxon>Gammaproteobacteria</taxon>
        <taxon>Alteromonadales</taxon>
        <taxon>Pseudoalteromonadaceae</taxon>
        <taxon>Pseudoalteromonas</taxon>
    </lineage>
</organism>
<dbReference type="NCBIfam" id="TIGR00041">
    <property type="entry name" value="DTMP_kinase"/>
    <property type="match status" value="1"/>
</dbReference>
<evidence type="ECO:0000313" key="15">
    <source>
        <dbReference type="Proteomes" id="UP000307164"/>
    </source>
</evidence>
<dbReference type="EMBL" id="PNBX01000047">
    <property type="protein sequence ID" value="TMO68009.1"/>
    <property type="molecule type" value="Genomic_DNA"/>
</dbReference>
<comment type="catalytic activity">
    <reaction evidence="10 11">
        <text>dTMP + ATP = dTDP + ADP</text>
        <dbReference type="Rhea" id="RHEA:13517"/>
        <dbReference type="ChEBI" id="CHEBI:30616"/>
        <dbReference type="ChEBI" id="CHEBI:58369"/>
        <dbReference type="ChEBI" id="CHEBI:63528"/>
        <dbReference type="ChEBI" id="CHEBI:456216"/>
        <dbReference type="EC" id="2.7.4.9"/>
    </reaction>
</comment>
<dbReference type="GO" id="GO:0004798">
    <property type="term" value="F:dTMP kinase activity"/>
    <property type="evidence" value="ECO:0007669"/>
    <property type="project" value="UniProtKB-UniRule"/>
</dbReference>
<dbReference type="Proteomes" id="UP000307164">
    <property type="component" value="Unassembled WGS sequence"/>
</dbReference>
<keyword evidence="15" id="KW-1185">Reference proteome</keyword>
<evidence type="ECO:0000256" key="10">
    <source>
        <dbReference type="ARBA" id="ARBA00048743"/>
    </source>
</evidence>
<evidence type="ECO:0000259" key="12">
    <source>
        <dbReference type="Pfam" id="PF02223"/>
    </source>
</evidence>
<evidence type="ECO:0000256" key="5">
    <source>
        <dbReference type="ARBA" id="ARBA00022727"/>
    </source>
</evidence>
<dbReference type="Pfam" id="PF02223">
    <property type="entry name" value="Thymidylate_kin"/>
    <property type="match status" value="1"/>
</dbReference>
<dbReference type="PANTHER" id="PTHR10344:SF4">
    <property type="entry name" value="UMP-CMP KINASE 2, MITOCHONDRIAL"/>
    <property type="match status" value="1"/>
</dbReference>
<evidence type="ECO:0000256" key="1">
    <source>
        <dbReference type="ARBA" id="ARBA00009776"/>
    </source>
</evidence>
<dbReference type="GO" id="GO:0006227">
    <property type="term" value="P:dUDP biosynthetic process"/>
    <property type="evidence" value="ECO:0007669"/>
    <property type="project" value="TreeGrafter"/>
</dbReference>
<feature type="domain" description="Thymidylate kinase-like" evidence="12">
    <location>
        <begin position="8"/>
        <end position="196"/>
    </location>
</feature>
<sequence length="209" mass="23284">MTAKFIVIEGLEGAGKSTAMQACRQFLADKSIDFVQTREPGGTPLAEGLRDLIKQQHEENIAPETELMLMYAARMQLLYNVITPALSQDKWVLGDRHDMSSQAYQGGGRGLSQETLATLSDIVLKGLKPDLTLYLDIRPEVGLARAKGRGELDRIEREALSFFERTRERYLTLANANEQCVVINAEQSIECVHQDIVAALHTFYLSVKA</sequence>
<evidence type="ECO:0000256" key="8">
    <source>
        <dbReference type="ARBA" id="ARBA00022840"/>
    </source>
</evidence>
<dbReference type="EC" id="2.7.4.9" evidence="2 11"/>
<dbReference type="RefSeq" id="WP_138592068.1">
    <property type="nucleotide sequence ID" value="NZ_PNBW01000052.1"/>
</dbReference>
<keyword evidence="5 11" id="KW-0545">Nucleotide biosynthesis</keyword>
<keyword evidence="4 11" id="KW-0808">Transferase</keyword>
<name>A0A5S3V804_9GAMM</name>